<dbReference type="GO" id="GO:0005634">
    <property type="term" value="C:nucleus"/>
    <property type="evidence" value="ECO:0007669"/>
    <property type="project" value="TreeGrafter"/>
</dbReference>
<evidence type="ECO:0000256" key="2">
    <source>
        <dbReference type="SAM" id="Phobius"/>
    </source>
</evidence>
<evidence type="ECO:0000256" key="1">
    <source>
        <dbReference type="SAM" id="MobiDB-lite"/>
    </source>
</evidence>
<organism evidence="3 4">
    <name type="scientific">Nyctereutes procyonoides</name>
    <name type="common">Raccoon dog</name>
    <name type="synonym">Canis procyonoides</name>
    <dbReference type="NCBI Taxonomy" id="34880"/>
    <lineage>
        <taxon>Eukaryota</taxon>
        <taxon>Metazoa</taxon>
        <taxon>Chordata</taxon>
        <taxon>Craniata</taxon>
        <taxon>Vertebrata</taxon>
        <taxon>Euteleostomi</taxon>
        <taxon>Mammalia</taxon>
        <taxon>Eutheria</taxon>
        <taxon>Laurasiatheria</taxon>
        <taxon>Carnivora</taxon>
        <taxon>Caniformia</taxon>
        <taxon>Canidae</taxon>
        <taxon>Nyctereutes</taxon>
    </lineage>
</organism>
<proteinExistence type="predicted"/>
<reference evidence="3" key="1">
    <citation type="submission" date="2020-12" db="EMBL/GenBank/DDBJ databases">
        <authorList>
            <consortium name="Molecular Ecology Group"/>
        </authorList>
    </citation>
    <scope>NUCLEOTIDE SEQUENCE</scope>
    <source>
        <strain evidence="3">TBG_1078</strain>
    </source>
</reference>
<evidence type="ECO:0000313" key="4">
    <source>
        <dbReference type="Proteomes" id="UP000645828"/>
    </source>
</evidence>
<dbReference type="GO" id="GO:0016432">
    <property type="term" value="F:tRNA-uridine aminocarboxypropyltransferase activity"/>
    <property type="evidence" value="ECO:0007669"/>
    <property type="project" value="TreeGrafter"/>
</dbReference>
<protein>
    <submittedName>
        <fullName evidence="3">(raccoon dog) hypothetical protein</fullName>
    </submittedName>
</protein>
<comment type="caution">
    <text evidence="3">The sequence shown here is derived from an EMBL/GenBank/DDBJ whole genome shotgun (WGS) entry which is preliminary data.</text>
</comment>
<sequence length="203" mass="24517">MSLNPPIFLKEKEENNSKFVETQHSLTTPQLQKILFKIYAYTAIHAKLLAPEFLFFLIFFNLFMIVTQREREREREREEKIQNIKDKNDDPDKPSIKCKKTEEQDLNENKCQYTTLKKTIFIDRLLQIELKTRKTCFWHHQKRKSVTFLSITESIYSFLVDYHTDILKKKYQGQYDNLLFFYSFVYQLISYAKCSGETRKLTH</sequence>
<dbReference type="Proteomes" id="UP000645828">
    <property type="component" value="Unassembled WGS sequence"/>
</dbReference>
<dbReference type="InterPro" id="IPR051521">
    <property type="entry name" value="tRNA_Mod/Golgi_Maint"/>
</dbReference>
<feature type="region of interest" description="Disordered" evidence="1">
    <location>
        <begin position="74"/>
        <end position="97"/>
    </location>
</feature>
<dbReference type="PANTHER" id="PTHR15627">
    <property type="entry name" value="NATURAL KILLER CELL-SPECIFIC ANTIGEN KLIP1"/>
    <property type="match status" value="1"/>
</dbReference>
<keyword evidence="2" id="KW-0812">Transmembrane</keyword>
<evidence type="ECO:0000313" key="3">
    <source>
        <dbReference type="EMBL" id="CAD7682246.1"/>
    </source>
</evidence>
<name>A0A811Z0K7_NYCPR</name>
<dbReference type="EMBL" id="CAJHUB010000754">
    <property type="protein sequence ID" value="CAD7682246.1"/>
    <property type="molecule type" value="Genomic_DNA"/>
</dbReference>
<dbReference type="AlphaFoldDB" id="A0A811Z0K7"/>
<gene>
    <name evidence="3" type="ORF">NYPRO_LOCUS15038</name>
</gene>
<dbReference type="PANTHER" id="PTHR15627:SF8">
    <property type="entry name" value="TRNA-URIDINE AMINOCARBOXYPROPYLTRANSFERASE 1"/>
    <property type="match status" value="1"/>
</dbReference>
<keyword evidence="2" id="KW-0472">Membrane</keyword>
<keyword evidence="4" id="KW-1185">Reference proteome</keyword>
<feature type="transmembrane region" description="Helical" evidence="2">
    <location>
        <begin position="48"/>
        <end position="67"/>
    </location>
</feature>
<keyword evidence="2" id="KW-1133">Transmembrane helix</keyword>
<accession>A0A811Z0K7</accession>
<dbReference type="GO" id="GO:0006400">
    <property type="term" value="P:tRNA modification"/>
    <property type="evidence" value="ECO:0007669"/>
    <property type="project" value="TreeGrafter"/>
</dbReference>